<dbReference type="InterPro" id="IPR010179">
    <property type="entry name" value="CRISPR-assoc_prot_Cse3"/>
</dbReference>
<dbReference type="SMART" id="SM01101">
    <property type="entry name" value="CRISPR_assoc"/>
    <property type="match status" value="1"/>
</dbReference>
<gene>
    <name evidence="1" type="ORF">JCM17845_12310</name>
</gene>
<sequence>MTKSLRFIRLPIKLDQLWMLAGQRNWMSSPKMVMDEGLALHHALAETFGKGRLQPFRLMVTPGQKTGIIYAYCTTSLAELKDTASLSGPEYAHLFDFDALMAKDMPVQFATQRRLGFDIRLRPVRRSRRLAQSAAIFEMDAFQHEMETRFPDPHSTEPKPSRETVYGAWLAERLGNAATLVKARLVHFKRHHAVRNCKASEGPDIVLQGDLTVGDPDLFAQCLINGIGRHKAYGYGMILIRPSENL</sequence>
<name>A0A5A7MXL2_9PROT</name>
<dbReference type="RefSeq" id="WP_150002121.1">
    <property type="nucleotide sequence ID" value="NZ_BKCM01000005.1"/>
</dbReference>
<protein>
    <submittedName>
        <fullName evidence="1">CRISPR-associated protein Cse3</fullName>
    </submittedName>
</protein>
<dbReference type="Pfam" id="PF08798">
    <property type="entry name" value="CRISPR_assoc"/>
    <property type="match status" value="1"/>
</dbReference>
<accession>A0A5A7MXL2</accession>
<reference evidence="1 2" key="1">
    <citation type="submission" date="2019-09" db="EMBL/GenBank/DDBJ databases">
        <title>NBRP : Genome information of microbial organism related human and environment.</title>
        <authorList>
            <person name="Hattori M."/>
            <person name="Oshima K."/>
            <person name="Inaba H."/>
            <person name="Suda W."/>
            <person name="Sakamoto M."/>
            <person name="Iino T."/>
            <person name="Kitahara M."/>
            <person name="Oshida Y."/>
            <person name="Iida T."/>
            <person name="Kudo T."/>
            <person name="Itoh T."/>
            <person name="Ohkuma M."/>
        </authorList>
    </citation>
    <scope>NUCLEOTIDE SEQUENCE [LARGE SCALE GENOMIC DNA]</scope>
    <source>
        <strain evidence="1 2">Mie-1</strain>
    </source>
</reference>
<dbReference type="AlphaFoldDB" id="A0A5A7MXL2"/>
<dbReference type="Gene3D" id="3.30.70.1210">
    <property type="entry name" value="Crispr-associated protein, domain 2"/>
    <property type="match status" value="1"/>
</dbReference>
<evidence type="ECO:0000313" key="1">
    <source>
        <dbReference type="EMBL" id="GER00608.1"/>
    </source>
</evidence>
<comment type="caution">
    <text evidence="1">The sequence shown here is derived from an EMBL/GenBank/DDBJ whole genome shotgun (WGS) entry which is preliminary data.</text>
</comment>
<evidence type="ECO:0000313" key="2">
    <source>
        <dbReference type="Proteomes" id="UP000325187"/>
    </source>
</evidence>
<dbReference type="SUPFAM" id="SSF117987">
    <property type="entry name" value="CRISPR-associated protein"/>
    <property type="match status" value="1"/>
</dbReference>
<proteinExistence type="predicted"/>
<dbReference type="EMBL" id="BKCM01000005">
    <property type="protein sequence ID" value="GER00608.1"/>
    <property type="molecule type" value="Genomic_DNA"/>
</dbReference>
<dbReference type="Proteomes" id="UP000325187">
    <property type="component" value="Unassembled WGS sequence"/>
</dbReference>
<keyword evidence="2" id="KW-1185">Reference proteome</keyword>
<organism evidence="1 2">
    <name type="scientific">Iodidimonas gelatinilytica</name>
    <dbReference type="NCBI Taxonomy" id="1236966"/>
    <lineage>
        <taxon>Bacteria</taxon>
        <taxon>Pseudomonadati</taxon>
        <taxon>Pseudomonadota</taxon>
        <taxon>Alphaproteobacteria</taxon>
        <taxon>Iodidimonadales</taxon>
        <taxon>Iodidimonadaceae</taxon>
        <taxon>Iodidimonas</taxon>
    </lineage>
</organism>